<dbReference type="PROSITE" id="PS50088">
    <property type="entry name" value="ANK_REPEAT"/>
    <property type="match status" value="1"/>
</dbReference>
<dbReference type="PANTHER" id="PTHR24198">
    <property type="entry name" value="ANKYRIN REPEAT AND PROTEIN KINASE DOMAIN-CONTAINING PROTEIN"/>
    <property type="match status" value="1"/>
</dbReference>
<dbReference type="OrthoDB" id="431437at2759"/>
<protein>
    <submittedName>
        <fullName evidence="4">Ankrd52 protein</fullName>
    </submittedName>
</protein>
<keyword evidence="2 3" id="KW-0040">ANK repeat</keyword>
<dbReference type="PROSITE" id="PS50297">
    <property type="entry name" value="ANK_REP_REGION"/>
    <property type="match status" value="1"/>
</dbReference>
<dbReference type="Pfam" id="PF00023">
    <property type="entry name" value="Ank"/>
    <property type="match status" value="1"/>
</dbReference>
<reference evidence="4" key="1">
    <citation type="submission" date="2021-02" db="EMBL/GenBank/DDBJ databases">
        <authorList>
            <person name="Dougan E. K."/>
            <person name="Rhodes N."/>
            <person name="Thang M."/>
            <person name="Chan C."/>
        </authorList>
    </citation>
    <scope>NUCLEOTIDE SEQUENCE</scope>
</reference>
<keyword evidence="1" id="KW-0677">Repeat</keyword>
<accession>A0A812SFE5</accession>
<evidence type="ECO:0000256" key="3">
    <source>
        <dbReference type="PROSITE-ProRule" id="PRU00023"/>
    </source>
</evidence>
<gene>
    <name evidence="4" type="primary">ankrd52</name>
    <name evidence="4" type="ORF">SPIL2461_LOCUS12139</name>
</gene>
<dbReference type="Proteomes" id="UP000649617">
    <property type="component" value="Unassembled WGS sequence"/>
</dbReference>
<evidence type="ECO:0000256" key="1">
    <source>
        <dbReference type="ARBA" id="ARBA00022737"/>
    </source>
</evidence>
<feature type="repeat" description="ANK" evidence="3">
    <location>
        <begin position="539"/>
        <end position="571"/>
    </location>
</feature>
<dbReference type="InterPro" id="IPR036770">
    <property type="entry name" value="Ankyrin_rpt-contain_sf"/>
</dbReference>
<evidence type="ECO:0000313" key="5">
    <source>
        <dbReference type="Proteomes" id="UP000649617"/>
    </source>
</evidence>
<evidence type="ECO:0000313" key="4">
    <source>
        <dbReference type="EMBL" id="CAE7476918.1"/>
    </source>
</evidence>
<dbReference type="InterPro" id="IPR002110">
    <property type="entry name" value="Ankyrin_rpt"/>
</dbReference>
<organism evidence="4 5">
    <name type="scientific">Symbiodinium pilosum</name>
    <name type="common">Dinoflagellate</name>
    <dbReference type="NCBI Taxonomy" id="2952"/>
    <lineage>
        <taxon>Eukaryota</taxon>
        <taxon>Sar</taxon>
        <taxon>Alveolata</taxon>
        <taxon>Dinophyceae</taxon>
        <taxon>Suessiales</taxon>
        <taxon>Symbiodiniaceae</taxon>
        <taxon>Symbiodinium</taxon>
    </lineage>
</organism>
<dbReference type="SUPFAM" id="SSF48403">
    <property type="entry name" value="Ankyrin repeat"/>
    <property type="match status" value="1"/>
</dbReference>
<name>A0A812SFE5_SYMPI</name>
<dbReference type="AlphaFoldDB" id="A0A812SFE5"/>
<dbReference type="EMBL" id="CAJNIZ010024413">
    <property type="protein sequence ID" value="CAE7476918.1"/>
    <property type="molecule type" value="Genomic_DNA"/>
</dbReference>
<sequence length="612" mass="68206">MSPTPLDRCASALSQVPEVEMTQRRSGREETEFPMYTVLLKEVLQMAVLMSFEQMRESNSLTVFDEKLGKAIFVSHQWVGNSHPDPNHAQWRVFQEAMQNILLGVTRVSLPISAELAFGRLHCPSAADFNADSLYVWYDYLCCPQKLSLHAASDRACAIRSIPTYVARCEYFIILCPIVEHVDKRRTLNLATWAERGWCRTERLARELSARKVGYTIVIESATQQTLSLDILRLLDAPGLGEWSQESDKAIVASALVQMVWNKLLYLLEQGDLHGYRFLLNRQGPCCFRGLDMDPVDGLVPGFHTEVDPFQRPGAFSLARFLHQNGFSHPLQRDSAGWSPLCFAAMKGSPALVQELLDSKASPNDRLQKPEGSLFPSRVGVLSVAARFHNNEAMEMLLKARASLHSVDMINAAAVHWASLANNAVGLRLLLKARADLTKRNFVGMNVFEVACSNGAVDTMAEVLAEVPSTNLRLGLHYALMFYGAYEDPIRYLIRAGANLNEPFQIHIQQPAWWILLHLASARHRLSPSSWTTLAYHHAGATPLMFSVLTGNYEAALLLMSAGARLDIQNSRRKTAADLARTVCAPASLVQALQHPRPPGPVEDTPEDCFFI</sequence>
<keyword evidence="5" id="KW-1185">Reference proteome</keyword>
<dbReference type="Gene3D" id="1.25.40.20">
    <property type="entry name" value="Ankyrin repeat-containing domain"/>
    <property type="match status" value="2"/>
</dbReference>
<comment type="caution">
    <text evidence="4">The sequence shown here is derived from an EMBL/GenBank/DDBJ whole genome shotgun (WGS) entry which is preliminary data.</text>
</comment>
<dbReference type="PANTHER" id="PTHR24198:SF165">
    <property type="entry name" value="ANKYRIN REPEAT-CONTAINING PROTEIN-RELATED"/>
    <property type="match status" value="1"/>
</dbReference>
<proteinExistence type="predicted"/>
<evidence type="ECO:0000256" key="2">
    <source>
        <dbReference type="ARBA" id="ARBA00023043"/>
    </source>
</evidence>
<dbReference type="SMART" id="SM00248">
    <property type="entry name" value="ANK"/>
    <property type="match status" value="5"/>
</dbReference>